<evidence type="ECO:0000313" key="1">
    <source>
        <dbReference type="EMBL" id="SCM02642.1"/>
    </source>
</evidence>
<reference evidence="1 2" key="1">
    <citation type="submission" date="2016-08" db="EMBL/GenBank/DDBJ databases">
        <authorList>
            <person name="Loux V."/>
            <person name="Rue O."/>
        </authorList>
    </citation>
    <scope>NUCLEOTIDE SEQUENCE [LARGE SCALE GENOMIC DNA]</scope>
    <source>
        <strain evidence="1 2">AFSSA_08CEB44bac</strain>
    </source>
</reference>
<protein>
    <submittedName>
        <fullName evidence="1">Uncharacterized protein</fullName>
    </submittedName>
</protein>
<organism evidence="1 2">
    <name type="scientific">Bacillus cytotoxicus</name>
    <dbReference type="NCBI Taxonomy" id="580165"/>
    <lineage>
        <taxon>Bacteria</taxon>
        <taxon>Bacillati</taxon>
        <taxon>Bacillota</taxon>
        <taxon>Bacilli</taxon>
        <taxon>Bacillales</taxon>
        <taxon>Bacillaceae</taxon>
        <taxon>Bacillus</taxon>
        <taxon>Bacillus cereus group</taxon>
    </lineage>
</organism>
<dbReference type="EMBL" id="FMIK01000048">
    <property type="protein sequence ID" value="SCM02642.1"/>
    <property type="molecule type" value="Genomic_DNA"/>
</dbReference>
<name>A0AAX2CLL2_9BACI</name>
<accession>A0AAX2CLL2</accession>
<comment type="caution">
    <text evidence="1">The sequence shown here is derived from an EMBL/GenBank/DDBJ whole genome shotgun (WGS) entry which is preliminary data.</text>
</comment>
<evidence type="ECO:0000313" key="2">
    <source>
        <dbReference type="Proteomes" id="UP000242164"/>
    </source>
</evidence>
<sequence length="8" mass="938">MSNEQDSK</sequence>
<proteinExistence type="predicted"/>
<dbReference type="Proteomes" id="UP000242164">
    <property type="component" value="Unassembled WGS sequence"/>
</dbReference>
<gene>
    <name evidence="1" type="ORF">BCB44BAC_03710</name>
</gene>